<reference evidence="1" key="2">
    <citation type="journal article" date="2015" name="Fish Shellfish Immunol.">
        <title>Early steps in the European eel (Anguilla anguilla)-Vibrio vulnificus interaction in the gills: Role of the RtxA13 toxin.</title>
        <authorList>
            <person name="Callol A."/>
            <person name="Pajuelo D."/>
            <person name="Ebbesson L."/>
            <person name="Teles M."/>
            <person name="MacKenzie S."/>
            <person name="Amaro C."/>
        </authorList>
    </citation>
    <scope>NUCLEOTIDE SEQUENCE</scope>
</reference>
<dbReference type="EMBL" id="GBXM01083356">
    <property type="protein sequence ID" value="JAH25221.1"/>
    <property type="molecule type" value="Transcribed_RNA"/>
</dbReference>
<dbReference type="AlphaFoldDB" id="A0A0E9R7T0"/>
<name>A0A0E9R7T0_ANGAN</name>
<reference evidence="1" key="1">
    <citation type="submission" date="2014-11" db="EMBL/GenBank/DDBJ databases">
        <authorList>
            <person name="Amaro Gonzalez C."/>
        </authorList>
    </citation>
    <scope>NUCLEOTIDE SEQUENCE</scope>
</reference>
<evidence type="ECO:0000313" key="1">
    <source>
        <dbReference type="EMBL" id="JAH25221.1"/>
    </source>
</evidence>
<proteinExistence type="predicted"/>
<accession>A0A0E9R7T0</accession>
<organism evidence="1">
    <name type="scientific">Anguilla anguilla</name>
    <name type="common">European freshwater eel</name>
    <name type="synonym">Muraena anguilla</name>
    <dbReference type="NCBI Taxonomy" id="7936"/>
    <lineage>
        <taxon>Eukaryota</taxon>
        <taxon>Metazoa</taxon>
        <taxon>Chordata</taxon>
        <taxon>Craniata</taxon>
        <taxon>Vertebrata</taxon>
        <taxon>Euteleostomi</taxon>
        <taxon>Actinopterygii</taxon>
        <taxon>Neopterygii</taxon>
        <taxon>Teleostei</taxon>
        <taxon>Anguilliformes</taxon>
        <taxon>Anguillidae</taxon>
        <taxon>Anguilla</taxon>
    </lineage>
</organism>
<sequence>MLPAWNSRRQKHHYVMEVKENCQSQGKIWKTRSGKFSKKSGQICKANPTYQRKVNLPHLQKGLPDNSEVVHRSTVQCCLHKITCLEELPEGNLLCNRIMKATV</sequence>
<protein>
    <submittedName>
        <fullName evidence="1">Uncharacterized protein</fullName>
    </submittedName>
</protein>